<keyword evidence="2" id="KW-1015">Disulfide bond</keyword>
<dbReference type="Pfam" id="PF04043">
    <property type="entry name" value="PMEI"/>
    <property type="match status" value="1"/>
</dbReference>
<feature type="chain" id="PRO_5045829950" description="Pectinesterase inhibitor domain-containing protein" evidence="4">
    <location>
        <begin position="25"/>
        <end position="178"/>
    </location>
</feature>
<dbReference type="SUPFAM" id="SSF101148">
    <property type="entry name" value="Plant invertase/pectin methylesterase inhibitor"/>
    <property type="match status" value="1"/>
</dbReference>
<feature type="signal peptide" evidence="4">
    <location>
        <begin position="1"/>
        <end position="24"/>
    </location>
</feature>
<dbReference type="PANTHER" id="PTHR36710">
    <property type="entry name" value="PECTINESTERASE INHIBITOR-LIKE"/>
    <property type="match status" value="1"/>
</dbReference>
<comment type="similarity">
    <text evidence="3">Belongs to the PMEI family.</text>
</comment>
<comment type="caution">
    <text evidence="6">The sequence shown here is derived from an EMBL/GenBank/DDBJ whole genome shotgun (WGS) entry which is preliminary data.</text>
</comment>
<dbReference type="InterPro" id="IPR035513">
    <property type="entry name" value="Invertase/methylesterase_inhib"/>
</dbReference>
<reference evidence="6 7" key="1">
    <citation type="journal article" date="2021" name="Comput. Struct. Biotechnol. J.">
        <title>De novo genome assembly of the potent medicinal plant Rehmannia glutinosa using nanopore technology.</title>
        <authorList>
            <person name="Ma L."/>
            <person name="Dong C."/>
            <person name="Song C."/>
            <person name="Wang X."/>
            <person name="Zheng X."/>
            <person name="Niu Y."/>
            <person name="Chen S."/>
            <person name="Feng W."/>
        </authorList>
    </citation>
    <scope>NUCLEOTIDE SEQUENCE [LARGE SCALE GENOMIC DNA]</scope>
    <source>
        <strain evidence="6">DH-2019</strain>
    </source>
</reference>
<name>A0ABR0WUT0_REHGL</name>
<dbReference type="PANTHER" id="PTHR36710:SF4">
    <property type="entry name" value="PLANT INVERTASE_PECTIN METHYLESTERASE INHIBITOR SUPERFAMILY PROTEIN"/>
    <property type="match status" value="1"/>
</dbReference>
<keyword evidence="1 4" id="KW-0732">Signal</keyword>
<dbReference type="SMART" id="SM00856">
    <property type="entry name" value="PMEI"/>
    <property type="match status" value="1"/>
</dbReference>
<dbReference type="Gene3D" id="1.20.140.40">
    <property type="entry name" value="Invertase/pectin methylesterase inhibitor family protein"/>
    <property type="match status" value="1"/>
</dbReference>
<dbReference type="InterPro" id="IPR006501">
    <property type="entry name" value="Pectinesterase_inhib_dom"/>
</dbReference>
<dbReference type="EMBL" id="JABTTQ020000008">
    <property type="protein sequence ID" value="KAK6150879.1"/>
    <property type="molecule type" value="Genomic_DNA"/>
</dbReference>
<evidence type="ECO:0000256" key="2">
    <source>
        <dbReference type="ARBA" id="ARBA00023157"/>
    </source>
</evidence>
<dbReference type="Proteomes" id="UP001318860">
    <property type="component" value="Unassembled WGS sequence"/>
</dbReference>
<evidence type="ECO:0000256" key="1">
    <source>
        <dbReference type="ARBA" id="ARBA00022729"/>
    </source>
</evidence>
<feature type="domain" description="Pectinesterase inhibitor" evidence="5">
    <location>
        <begin position="27"/>
        <end position="170"/>
    </location>
</feature>
<dbReference type="InterPro" id="IPR034086">
    <property type="entry name" value="PMEI_plant"/>
</dbReference>
<gene>
    <name evidence="6" type="ORF">DH2020_015811</name>
</gene>
<evidence type="ECO:0000313" key="7">
    <source>
        <dbReference type="Proteomes" id="UP001318860"/>
    </source>
</evidence>
<dbReference type="InterPro" id="IPR052421">
    <property type="entry name" value="PCW_Enzyme_Inhibitor"/>
</dbReference>
<sequence length="178" mass="20071">MKLLFVTLIPKISLFFLLTITTNAKIPTKKLFNDICKNTKYPKVCLIILKDDPMTRNASNYHDLGLGSLDIAISLAKLSEDFFNNSLVKMKNSAQKQKYVDCRDKYKLAMEELSEAKTMLRKIDFATATKSLEIAYKLPTSCLKELGEPPAKVRRTNATLDVIFDIAFVIVKRVGSGQ</sequence>
<protein>
    <recommendedName>
        <fullName evidence="5">Pectinesterase inhibitor domain-containing protein</fullName>
    </recommendedName>
</protein>
<keyword evidence="7" id="KW-1185">Reference proteome</keyword>
<proteinExistence type="inferred from homology"/>
<evidence type="ECO:0000256" key="3">
    <source>
        <dbReference type="ARBA" id="ARBA00038471"/>
    </source>
</evidence>
<evidence type="ECO:0000259" key="5">
    <source>
        <dbReference type="SMART" id="SM00856"/>
    </source>
</evidence>
<dbReference type="NCBIfam" id="TIGR01614">
    <property type="entry name" value="PME_inhib"/>
    <property type="match status" value="1"/>
</dbReference>
<organism evidence="6 7">
    <name type="scientific">Rehmannia glutinosa</name>
    <name type="common">Chinese foxglove</name>
    <dbReference type="NCBI Taxonomy" id="99300"/>
    <lineage>
        <taxon>Eukaryota</taxon>
        <taxon>Viridiplantae</taxon>
        <taxon>Streptophyta</taxon>
        <taxon>Embryophyta</taxon>
        <taxon>Tracheophyta</taxon>
        <taxon>Spermatophyta</taxon>
        <taxon>Magnoliopsida</taxon>
        <taxon>eudicotyledons</taxon>
        <taxon>Gunneridae</taxon>
        <taxon>Pentapetalae</taxon>
        <taxon>asterids</taxon>
        <taxon>lamiids</taxon>
        <taxon>Lamiales</taxon>
        <taxon>Orobanchaceae</taxon>
        <taxon>Rehmannieae</taxon>
        <taxon>Rehmannia</taxon>
    </lineage>
</organism>
<evidence type="ECO:0000256" key="4">
    <source>
        <dbReference type="SAM" id="SignalP"/>
    </source>
</evidence>
<evidence type="ECO:0000313" key="6">
    <source>
        <dbReference type="EMBL" id="KAK6150879.1"/>
    </source>
</evidence>
<accession>A0ABR0WUT0</accession>
<dbReference type="CDD" id="cd15797">
    <property type="entry name" value="PMEI"/>
    <property type="match status" value="1"/>
</dbReference>